<organism evidence="10 11">
    <name type="scientific">Alkalicoccus daliensis</name>
    <dbReference type="NCBI Taxonomy" id="745820"/>
    <lineage>
        <taxon>Bacteria</taxon>
        <taxon>Bacillati</taxon>
        <taxon>Bacillota</taxon>
        <taxon>Bacilli</taxon>
        <taxon>Bacillales</taxon>
        <taxon>Bacillaceae</taxon>
        <taxon>Alkalicoccus</taxon>
    </lineage>
</organism>
<dbReference type="InterPro" id="IPR018035">
    <property type="entry name" value="Flagellar_FliH/T3SS_HrpE"/>
</dbReference>
<feature type="coiled-coil region" evidence="8">
    <location>
        <begin position="25"/>
        <end position="80"/>
    </location>
</feature>
<proteinExistence type="inferred from homology"/>
<dbReference type="STRING" id="745820.SAMN04488053_101336"/>
<keyword evidence="10" id="KW-0966">Cell projection</keyword>
<dbReference type="GO" id="GO:0044781">
    <property type="term" value="P:bacterial-type flagellum organization"/>
    <property type="evidence" value="ECO:0007669"/>
    <property type="project" value="UniProtKB-KW"/>
</dbReference>
<comment type="similarity">
    <text evidence="2">Belongs to the FliH family.</text>
</comment>
<sequence length="261" mass="29991">MTLLSRLIKSSSINEAADNRKIIKVRSLQQKNSDVKSEAAAADDRVYTDINEEEKRIRELEEKQSLLQEKEAAFAVWKKEQEEFIKSEAENAYHSAAEEGFQKGYQDGIDEAQKQVDEYLRKASEIVDLSQLDYQKRIEEAEPVILELALKISEQIIGESLQSDNKKWVSLVKQAVNEVREQDPIKIYVHPYWYETTLNQQEELKEAAMHAAELTIYPDGQLSENGCVIDTPFGKVEATVDMQLAEIKRFLFEKLKEGESD</sequence>
<reference evidence="11" key="1">
    <citation type="submission" date="2016-10" db="EMBL/GenBank/DDBJ databases">
        <authorList>
            <person name="Varghese N."/>
            <person name="Submissions S."/>
        </authorList>
    </citation>
    <scope>NUCLEOTIDE SEQUENCE [LARGE SCALE GENOMIC DNA]</scope>
    <source>
        <strain evidence="11">CGMCC 1.10369</strain>
    </source>
</reference>
<keyword evidence="5" id="KW-0653">Protein transport</keyword>
<evidence type="ECO:0000256" key="3">
    <source>
        <dbReference type="ARBA" id="ARBA00022448"/>
    </source>
</evidence>
<keyword evidence="4" id="KW-1005">Bacterial flagellum biogenesis</keyword>
<dbReference type="Pfam" id="PF02108">
    <property type="entry name" value="FliH"/>
    <property type="match status" value="1"/>
</dbReference>
<dbReference type="InterPro" id="IPR051472">
    <property type="entry name" value="T3SS_Stator/FliH"/>
</dbReference>
<accession>A0A1H0A3Z5</accession>
<keyword evidence="3" id="KW-0813">Transport</keyword>
<keyword evidence="8" id="KW-0175">Coiled coil</keyword>
<dbReference type="Proteomes" id="UP000198778">
    <property type="component" value="Unassembled WGS sequence"/>
</dbReference>
<dbReference type="PANTHER" id="PTHR34982">
    <property type="entry name" value="YOP PROTEINS TRANSLOCATION PROTEIN L"/>
    <property type="match status" value="1"/>
</dbReference>
<evidence type="ECO:0000256" key="4">
    <source>
        <dbReference type="ARBA" id="ARBA00022795"/>
    </source>
</evidence>
<evidence type="ECO:0000313" key="11">
    <source>
        <dbReference type="Proteomes" id="UP000198778"/>
    </source>
</evidence>
<keyword evidence="11" id="KW-1185">Reference proteome</keyword>
<dbReference type="PANTHER" id="PTHR34982:SF1">
    <property type="entry name" value="FLAGELLAR ASSEMBLY PROTEIN FLIH"/>
    <property type="match status" value="1"/>
</dbReference>
<protein>
    <recommendedName>
        <fullName evidence="7">Flagellar assembly protein FliH</fullName>
    </recommendedName>
</protein>
<dbReference type="AlphaFoldDB" id="A0A1H0A3Z5"/>
<comment type="function">
    <text evidence="1">Needed for flagellar regrowth and assembly.</text>
</comment>
<evidence type="ECO:0000259" key="9">
    <source>
        <dbReference type="Pfam" id="PF02108"/>
    </source>
</evidence>
<dbReference type="NCBIfam" id="TIGR03825">
    <property type="entry name" value="FliH_bacil"/>
    <property type="match status" value="1"/>
</dbReference>
<dbReference type="EMBL" id="FNIL01000001">
    <property type="protein sequence ID" value="SDN27981.1"/>
    <property type="molecule type" value="Genomic_DNA"/>
</dbReference>
<evidence type="ECO:0000256" key="6">
    <source>
        <dbReference type="ARBA" id="ARBA00023225"/>
    </source>
</evidence>
<evidence type="ECO:0000256" key="2">
    <source>
        <dbReference type="ARBA" id="ARBA00006602"/>
    </source>
</evidence>
<evidence type="ECO:0000256" key="7">
    <source>
        <dbReference type="NCBIfam" id="TIGR03825"/>
    </source>
</evidence>
<dbReference type="GO" id="GO:0015031">
    <property type="term" value="P:protein transport"/>
    <property type="evidence" value="ECO:0007669"/>
    <property type="project" value="UniProtKB-KW"/>
</dbReference>
<dbReference type="OrthoDB" id="19020at2"/>
<name>A0A1H0A3Z5_9BACI</name>
<evidence type="ECO:0000256" key="1">
    <source>
        <dbReference type="ARBA" id="ARBA00003041"/>
    </source>
</evidence>
<evidence type="ECO:0000256" key="8">
    <source>
        <dbReference type="SAM" id="Coils"/>
    </source>
</evidence>
<evidence type="ECO:0000313" key="10">
    <source>
        <dbReference type="EMBL" id="SDN27981.1"/>
    </source>
</evidence>
<dbReference type="InterPro" id="IPR022524">
    <property type="entry name" value="FliH_Bacilli"/>
</dbReference>
<gene>
    <name evidence="10" type="ORF">SAMN04488053_101336</name>
</gene>
<evidence type="ECO:0000256" key="5">
    <source>
        <dbReference type="ARBA" id="ARBA00022927"/>
    </source>
</evidence>
<keyword evidence="10" id="KW-0282">Flagellum</keyword>
<feature type="domain" description="Flagellar assembly protein FliH/Type III secretion system HrpE" evidence="9">
    <location>
        <begin position="133"/>
        <end position="246"/>
    </location>
</feature>
<dbReference type="GO" id="GO:0005829">
    <property type="term" value="C:cytosol"/>
    <property type="evidence" value="ECO:0007669"/>
    <property type="project" value="TreeGrafter"/>
</dbReference>
<keyword evidence="10" id="KW-0969">Cilium</keyword>
<keyword evidence="6" id="KW-1006">Bacterial flagellum protein export</keyword>